<comment type="caution">
    <text evidence="8">The sequence shown here is derived from an EMBL/GenBank/DDBJ whole genome shotgun (WGS) entry which is preliminary data.</text>
</comment>
<keyword evidence="3 5" id="KW-0238">DNA-binding</keyword>
<organism evidence="8 9">
    <name type="scientific">Candidatus Uhrbacteria bacterium RIFCSPHIGHO2_12_FULL_54_23</name>
    <dbReference type="NCBI Taxonomy" id="1802397"/>
    <lineage>
        <taxon>Bacteria</taxon>
        <taxon>Candidatus Uhriibacteriota</taxon>
    </lineage>
</organism>
<evidence type="ECO:0000256" key="1">
    <source>
        <dbReference type="ARBA" id="ARBA00008857"/>
    </source>
</evidence>
<dbReference type="InterPro" id="IPR044068">
    <property type="entry name" value="CB"/>
</dbReference>
<accession>A0A1F7UHK8</accession>
<dbReference type="STRING" id="1802397.A3J43_00125"/>
<dbReference type="Pfam" id="PF00589">
    <property type="entry name" value="Phage_integrase"/>
    <property type="match status" value="1"/>
</dbReference>
<protein>
    <recommendedName>
        <fullName evidence="10">Integrase</fullName>
    </recommendedName>
</protein>
<dbReference type="GO" id="GO:0006310">
    <property type="term" value="P:DNA recombination"/>
    <property type="evidence" value="ECO:0007669"/>
    <property type="project" value="UniProtKB-KW"/>
</dbReference>
<dbReference type="InterPro" id="IPR010998">
    <property type="entry name" value="Integrase_recombinase_N"/>
</dbReference>
<comment type="similarity">
    <text evidence="1">Belongs to the 'phage' integrase family.</text>
</comment>
<dbReference type="PANTHER" id="PTHR30349">
    <property type="entry name" value="PHAGE INTEGRASE-RELATED"/>
    <property type="match status" value="1"/>
</dbReference>
<evidence type="ECO:0000256" key="5">
    <source>
        <dbReference type="PROSITE-ProRule" id="PRU01248"/>
    </source>
</evidence>
<dbReference type="Gene3D" id="1.10.443.10">
    <property type="entry name" value="Intergrase catalytic core"/>
    <property type="match status" value="1"/>
</dbReference>
<dbReference type="EMBL" id="MGEF01000064">
    <property type="protein sequence ID" value="OGL77177.1"/>
    <property type="molecule type" value="Genomic_DNA"/>
</dbReference>
<dbReference type="InterPro" id="IPR002104">
    <property type="entry name" value="Integrase_catalytic"/>
</dbReference>
<evidence type="ECO:0000256" key="2">
    <source>
        <dbReference type="ARBA" id="ARBA00022908"/>
    </source>
</evidence>
<dbReference type="Pfam" id="PF13495">
    <property type="entry name" value="Phage_int_SAM_4"/>
    <property type="match status" value="1"/>
</dbReference>
<evidence type="ECO:0000256" key="3">
    <source>
        <dbReference type="ARBA" id="ARBA00023125"/>
    </source>
</evidence>
<proteinExistence type="inferred from homology"/>
<evidence type="ECO:0000313" key="9">
    <source>
        <dbReference type="Proteomes" id="UP000176604"/>
    </source>
</evidence>
<dbReference type="Proteomes" id="UP000176604">
    <property type="component" value="Unassembled WGS sequence"/>
</dbReference>
<dbReference type="PROSITE" id="PS51900">
    <property type="entry name" value="CB"/>
    <property type="match status" value="1"/>
</dbReference>
<dbReference type="PROSITE" id="PS51898">
    <property type="entry name" value="TYR_RECOMBINASE"/>
    <property type="match status" value="1"/>
</dbReference>
<dbReference type="AlphaFoldDB" id="A0A1F7UHK8"/>
<dbReference type="Gene3D" id="1.10.150.130">
    <property type="match status" value="1"/>
</dbReference>
<feature type="domain" description="Tyr recombinase" evidence="6">
    <location>
        <begin position="110"/>
        <end position="282"/>
    </location>
</feature>
<dbReference type="GO" id="GO:0003677">
    <property type="term" value="F:DNA binding"/>
    <property type="evidence" value="ECO:0007669"/>
    <property type="project" value="UniProtKB-UniRule"/>
</dbReference>
<gene>
    <name evidence="8" type="ORF">A3J43_00125</name>
</gene>
<sequence length="285" mass="32246">MAIGQSNLQSNLQPYLQKLTEELKLRNYSRKTLESYVSCVKEYATFVSRLSMAGTLTAEEKVRRFLLGRQEKGQSGQTLNLYLHAIKFFYQEILKSQEKIDLKFAKTSKKLPVVLSRQEIKEIISTIANAKHRTAVALSYGAGLRVSEAINLKVQDLDFDENLIHLKEAKGKNDRITLLPENLKSSLVRLTAGRAGDEVLFESNRGGRLSERSLQSVFYRALKRAGIKKPASFHSLRHSFATHLLENGVDVRYVQELLGHANIRTTQIYTKVTKPSLKNIRSPLG</sequence>
<feature type="domain" description="Core-binding (CB)" evidence="7">
    <location>
        <begin position="10"/>
        <end position="94"/>
    </location>
</feature>
<keyword evidence="4" id="KW-0233">DNA recombination</keyword>
<dbReference type="InterPro" id="IPR011010">
    <property type="entry name" value="DNA_brk_join_enz"/>
</dbReference>
<dbReference type="SUPFAM" id="SSF56349">
    <property type="entry name" value="DNA breaking-rejoining enzymes"/>
    <property type="match status" value="1"/>
</dbReference>
<dbReference type="InterPro" id="IPR004107">
    <property type="entry name" value="Integrase_SAM-like_N"/>
</dbReference>
<keyword evidence="2" id="KW-0229">DNA integration</keyword>
<evidence type="ECO:0000256" key="4">
    <source>
        <dbReference type="ARBA" id="ARBA00023172"/>
    </source>
</evidence>
<evidence type="ECO:0000259" key="7">
    <source>
        <dbReference type="PROSITE" id="PS51900"/>
    </source>
</evidence>
<evidence type="ECO:0008006" key="10">
    <source>
        <dbReference type="Google" id="ProtNLM"/>
    </source>
</evidence>
<dbReference type="PANTHER" id="PTHR30349:SF64">
    <property type="entry name" value="PROPHAGE INTEGRASE INTD-RELATED"/>
    <property type="match status" value="1"/>
</dbReference>
<name>A0A1F7UHK8_9BACT</name>
<dbReference type="InterPro" id="IPR013762">
    <property type="entry name" value="Integrase-like_cat_sf"/>
</dbReference>
<reference evidence="8 9" key="1">
    <citation type="journal article" date="2016" name="Nat. Commun.">
        <title>Thousands of microbial genomes shed light on interconnected biogeochemical processes in an aquifer system.</title>
        <authorList>
            <person name="Anantharaman K."/>
            <person name="Brown C.T."/>
            <person name="Hug L.A."/>
            <person name="Sharon I."/>
            <person name="Castelle C.J."/>
            <person name="Probst A.J."/>
            <person name="Thomas B.C."/>
            <person name="Singh A."/>
            <person name="Wilkins M.J."/>
            <person name="Karaoz U."/>
            <person name="Brodie E.L."/>
            <person name="Williams K.H."/>
            <person name="Hubbard S.S."/>
            <person name="Banfield J.F."/>
        </authorList>
    </citation>
    <scope>NUCLEOTIDE SEQUENCE [LARGE SCALE GENOMIC DNA]</scope>
</reference>
<evidence type="ECO:0000259" key="6">
    <source>
        <dbReference type="PROSITE" id="PS51898"/>
    </source>
</evidence>
<dbReference type="GO" id="GO:0015074">
    <property type="term" value="P:DNA integration"/>
    <property type="evidence" value="ECO:0007669"/>
    <property type="project" value="UniProtKB-KW"/>
</dbReference>
<dbReference type="InterPro" id="IPR050090">
    <property type="entry name" value="Tyrosine_recombinase_XerCD"/>
</dbReference>
<evidence type="ECO:0000313" key="8">
    <source>
        <dbReference type="EMBL" id="OGL77177.1"/>
    </source>
</evidence>